<dbReference type="GO" id="GO:0000175">
    <property type="term" value="F:3'-5'-RNA exonuclease activity"/>
    <property type="evidence" value="ECO:0007669"/>
    <property type="project" value="TreeGrafter"/>
</dbReference>
<dbReference type="CDD" id="cd09083">
    <property type="entry name" value="EEP-1"/>
    <property type="match status" value="1"/>
</dbReference>
<reference evidence="2 3" key="1">
    <citation type="submission" date="2018-08" db="EMBL/GenBank/DDBJ databases">
        <title>A genome reference for cultivated species of the human gut microbiota.</title>
        <authorList>
            <person name="Zou Y."/>
            <person name="Xue W."/>
            <person name="Luo G."/>
        </authorList>
    </citation>
    <scope>NUCLEOTIDE SEQUENCE [LARGE SCALE GENOMIC DNA]</scope>
    <source>
        <strain evidence="2 3">AM40-30BH</strain>
    </source>
</reference>
<dbReference type="EMBL" id="QSGO01000004">
    <property type="protein sequence ID" value="RHB36484.1"/>
    <property type="molecule type" value="Genomic_DNA"/>
</dbReference>
<organism evidence="2 3">
    <name type="scientific">Bacteroides nordii</name>
    <dbReference type="NCBI Taxonomy" id="291645"/>
    <lineage>
        <taxon>Bacteria</taxon>
        <taxon>Pseudomonadati</taxon>
        <taxon>Bacteroidota</taxon>
        <taxon>Bacteroidia</taxon>
        <taxon>Bacteroidales</taxon>
        <taxon>Bacteroidaceae</taxon>
        <taxon>Bacteroides</taxon>
    </lineage>
</organism>
<evidence type="ECO:0000259" key="1">
    <source>
        <dbReference type="Pfam" id="PF03372"/>
    </source>
</evidence>
<name>A0A413VSN1_9BACE</name>
<dbReference type="InterPro" id="IPR050410">
    <property type="entry name" value="CCR4/nocturin_mRNA_transcr"/>
</dbReference>
<dbReference type="InterPro" id="IPR005135">
    <property type="entry name" value="Endo/exonuclease/phosphatase"/>
</dbReference>
<proteinExistence type="predicted"/>
<sequence length="276" mass="31840">MKRVFQILFLLLSVSTGIISSVQGKNKTTDCNIRFCTYNIRGDLPNDGINSWKFRKDSLCKIIKHHDFDIVCMQEVLANQLEDIEKATGYAFVGIRGLYNPIFYKAERFELLHNEMFWLSETMAPFSKGWDGKYDRYCTWAKFRDRKNGKVFYVFNTHLDHKGRIAQQEGAALVCAQARKFAGNSPVFICGDMNSFDTTDAYKEYTSHYKDSRVIAPYISGPVGTAHNFGQVEPVRIDYIFVNDKIKVSEYEADDEHYPNGFFPSDHYAVFINARL</sequence>
<dbReference type="InterPro" id="IPR036691">
    <property type="entry name" value="Endo/exonu/phosph_ase_sf"/>
</dbReference>
<feature type="domain" description="Endonuclease/exonuclease/phosphatase" evidence="1">
    <location>
        <begin position="36"/>
        <end position="267"/>
    </location>
</feature>
<dbReference type="AlphaFoldDB" id="A0A413VSN1"/>
<dbReference type="PANTHER" id="PTHR12121:SF36">
    <property type="entry name" value="ENDONUCLEASE_EXONUCLEASE_PHOSPHATASE DOMAIN-CONTAINING PROTEIN"/>
    <property type="match status" value="1"/>
</dbReference>
<dbReference type="PANTHER" id="PTHR12121">
    <property type="entry name" value="CARBON CATABOLITE REPRESSOR PROTEIN 4"/>
    <property type="match status" value="1"/>
</dbReference>
<dbReference type="Pfam" id="PF03372">
    <property type="entry name" value="Exo_endo_phos"/>
    <property type="match status" value="1"/>
</dbReference>
<dbReference type="Gene3D" id="3.60.10.10">
    <property type="entry name" value="Endonuclease/exonuclease/phosphatase"/>
    <property type="match status" value="1"/>
</dbReference>
<dbReference type="RefSeq" id="WP_007483156.1">
    <property type="nucleotide sequence ID" value="NZ_CABJFV010000004.1"/>
</dbReference>
<gene>
    <name evidence="2" type="ORF">DW888_07590</name>
</gene>
<dbReference type="GeneID" id="69504376"/>
<dbReference type="SUPFAM" id="SSF56219">
    <property type="entry name" value="DNase I-like"/>
    <property type="match status" value="1"/>
</dbReference>
<accession>A0A413VSN1</accession>
<evidence type="ECO:0000313" key="2">
    <source>
        <dbReference type="EMBL" id="RHB36484.1"/>
    </source>
</evidence>
<evidence type="ECO:0000313" key="3">
    <source>
        <dbReference type="Proteomes" id="UP000284379"/>
    </source>
</evidence>
<comment type="caution">
    <text evidence="2">The sequence shown here is derived from an EMBL/GenBank/DDBJ whole genome shotgun (WGS) entry which is preliminary data.</text>
</comment>
<dbReference type="Proteomes" id="UP000284379">
    <property type="component" value="Unassembled WGS sequence"/>
</dbReference>
<protein>
    <recommendedName>
        <fullName evidence="1">Endonuclease/exonuclease/phosphatase domain-containing protein</fullName>
    </recommendedName>
</protein>